<keyword evidence="1" id="KW-1133">Transmembrane helix</keyword>
<dbReference type="PIRSF" id="PIRSF038991">
    <property type="entry name" value="Protein_AbrB"/>
    <property type="match status" value="1"/>
</dbReference>
<proteinExistence type="predicted"/>
<feature type="transmembrane region" description="Helical" evidence="1">
    <location>
        <begin position="80"/>
        <end position="101"/>
    </location>
</feature>
<feature type="transmembrane region" description="Helical" evidence="1">
    <location>
        <begin position="256"/>
        <end position="280"/>
    </location>
</feature>
<dbReference type="GO" id="GO:0010468">
    <property type="term" value="P:regulation of gene expression"/>
    <property type="evidence" value="ECO:0007669"/>
    <property type="project" value="InterPro"/>
</dbReference>
<dbReference type="Pfam" id="PF05145">
    <property type="entry name" value="AbrB"/>
    <property type="match status" value="1"/>
</dbReference>
<evidence type="ECO:0000313" key="3">
    <source>
        <dbReference type="Proteomes" id="UP000275473"/>
    </source>
</evidence>
<dbReference type="InterPro" id="IPR007820">
    <property type="entry name" value="AbrB_fam"/>
</dbReference>
<feature type="transmembrane region" description="Helical" evidence="1">
    <location>
        <begin position="24"/>
        <end position="44"/>
    </location>
</feature>
<evidence type="ECO:0000313" key="2">
    <source>
        <dbReference type="EMBL" id="RNF40920.1"/>
    </source>
</evidence>
<dbReference type="NCBIfam" id="TIGR03082">
    <property type="entry name" value="Gneg_AbrB_dup"/>
    <property type="match status" value="2"/>
</dbReference>
<dbReference type="RefSeq" id="WP_123163670.1">
    <property type="nucleotide sequence ID" value="NZ_RIAX01000001.1"/>
</dbReference>
<name>A0A3M8PCU0_9BACL</name>
<sequence length="349" mass="38253">MYILLRTALIAVSAGFLFERLGMFLPWLLGPLLALLLLNQFTSLEFRWPNTLRIIGLLVLGMQMGSSFTRDSVLLMWVDLPYMAFMSVAVVTMALLLGFLFRKMANESLATSLLGSMPGGLSQMVLISEEVKTANMTVVSMMQTIRIFLVVTTIPFFTTFLSGRSASEIEETFFSFSPLHFGVAFVLGAAIYAGMKRVHFPAAEMLAPILVLAIVQTFTGEQLVNLPPLLINGAQVLVGAHLGLQMQDLREKLNVRLASAILVNNFLLIGFTAILAYILVNWLPAYLFLDFFLSAAPGGMAEMTITALETGGDVALITSFQLFRLFFVLLIAAPAVAYIVKKLDAKTAN</sequence>
<feature type="transmembrane region" description="Helical" evidence="1">
    <location>
        <begin position="144"/>
        <end position="161"/>
    </location>
</feature>
<dbReference type="GO" id="GO:0016020">
    <property type="term" value="C:membrane"/>
    <property type="evidence" value="ECO:0007669"/>
    <property type="project" value="InterPro"/>
</dbReference>
<dbReference type="PANTHER" id="PTHR38457">
    <property type="entry name" value="REGULATOR ABRB-RELATED"/>
    <property type="match status" value="1"/>
</dbReference>
<reference evidence="2 3" key="1">
    <citation type="journal article" date="2018" name="Int. J. Syst. Evol. Microbiol.">
        <title>Planococcus salinus sp. nov., a moderately halophilic bacterium isolated from a saline-alkali soil.</title>
        <authorList>
            <person name="Gan L."/>
        </authorList>
    </citation>
    <scope>NUCLEOTIDE SEQUENCE [LARGE SCALE GENOMIC DNA]</scope>
    <source>
        <strain evidence="2 3">LCB217</strain>
    </source>
</reference>
<dbReference type="EMBL" id="RIAX01000001">
    <property type="protein sequence ID" value="RNF40920.1"/>
    <property type="molecule type" value="Genomic_DNA"/>
</dbReference>
<keyword evidence="1" id="KW-0812">Transmembrane</keyword>
<dbReference type="Proteomes" id="UP000275473">
    <property type="component" value="Unassembled WGS sequence"/>
</dbReference>
<dbReference type="OrthoDB" id="5460360at2"/>
<organism evidence="2 3">
    <name type="scientific">Planococcus salinus</name>
    <dbReference type="NCBI Taxonomy" id="1848460"/>
    <lineage>
        <taxon>Bacteria</taxon>
        <taxon>Bacillati</taxon>
        <taxon>Bacillota</taxon>
        <taxon>Bacilli</taxon>
        <taxon>Bacillales</taxon>
        <taxon>Caryophanaceae</taxon>
        <taxon>Planococcus</taxon>
    </lineage>
</organism>
<gene>
    <name evidence="2" type="ORF">EEX84_00775</name>
</gene>
<dbReference type="InterPro" id="IPR017516">
    <property type="entry name" value="AbrB_dup"/>
</dbReference>
<keyword evidence="3" id="KW-1185">Reference proteome</keyword>
<feature type="transmembrane region" description="Helical" evidence="1">
    <location>
        <begin position="322"/>
        <end position="340"/>
    </location>
</feature>
<keyword evidence="1" id="KW-0472">Membrane</keyword>
<evidence type="ECO:0000256" key="1">
    <source>
        <dbReference type="SAM" id="Phobius"/>
    </source>
</evidence>
<dbReference type="PANTHER" id="PTHR38457:SF1">
    <property type="entry name" value="REGULATOR ABRB-RELATED"/>
    <property type="match status" value="1"/>
</dbReference>
<feature type="transmembrane region" description="Helical" evidence="1">
    <location>
        <begin position="173"/>
        <end position="193"/>
    </location>
</feature>
<protein>
    <submittedName>
        <fullName evidence="2">AbrB family transcriptional regulator</fullName>
    </submittedName>
</protein>
<comment type="caution">
    <text evidence="2">The sequence shown here is derived from an EMBL/GenBank/DDBJ whole genome shotgun (WGS) entry which is preliminary data.</text>
</comment>
<dbReference type="AlphaFoldDB" id="A0A3M8PCU0"/>
<accession>A0A3M8PCU0</accession>